<dbReference type="Proteomes" id="UP000701999">
    <property type="component" value="Unassembled WGS sequence"/>
</dbReference>
<organism evidence="3 4">
    <name type="scientific">Francisella noatunensis</name>
    <dbReference type="NCBI Taxonomy" id="657445"/>
    <lineage>
        <taxon>Bacteria</taxon>
        <taxon>Pseudomonadati</taxon>
        <taxon>Pseudomonadota</taxon>
        <taxon>Gammaproteobacteria</taxon>
        <taxon>Thiotrichales</taxon>
        <taxon>Francisellaceae</taxon>
        <taxon>Francisella</taxon>
    </lineage>
</organism>
<protein>
    <submittedName>
        <fullName evidence="3">DUF4158 domain-containing protein</fullName>
    </submittedName>
</protein>
<dbReference type="EMBL" id="JACVKN010000180">
    <property type="protein sequence ID" value="MBK2065707.1"/>
    <property type="molecule type" value="Genomic_DNA"/>
</dbReference>
<sequence length="125" mass="14959">MSIIERTNYPKSPKRRKLNKQELEQGYSISSDEHIFINKKAKTELSKLNFAIQLKSFQILGYFVGLDKVPEEVINHIRQQLKIHYKIKAGYSLYNKTIYRHRNRGCLQSPPFFRFFNNSYQQQPF</sequence>
<evidence type="ECO:0000313" key="3">
    <source>
        <dbReference type="EMBL" id="MBK2065707.1"/>
    </source>
</evidence>
<dbReference type="AlphaFoldDB" id="A0A9Q2QDC8"/>
<feature type="domain" description="DUF4158" evidence="2">
    <location>
        <begin position="4"/>
        <end position="103"/>
    </location>
</feature>
<name>A0A9Q2QDC8_9GAMM</name>
<evidence type="ECO:0000259" key="2">
    <source>
        <dbReference type="Pfam" id="PF13700"/>
    </source>
</evidence>
<comment type="caution">
    <text evidence="3">The sequence shown here is derived from an EMBL/GenBank/DDBJ whole genome shotgun (WGS) entry which is preliminary data.</text>
</comment>
<accession>A0A9Q2QDC8</accession>
<gene>
    <name evidence="3" type="ORF">IB647_08945</name>
</gene>
<evidence type="ECO:0000313" key="4">
    <source>
        <dbReference type="Proteomes" id="UP000701999"/>
    </source>
</evidence>
<reference evidence="3 4" key="1">
    <citation type="submission" date="2020-09" db="EMBL/GenBank/DDBJ databases">
        <title>Development of specific Francisella tularensis PCR assay based on in-depth characterization of family Francisellaceae.</title>
        <authorList>
            <person name="Ohrman C."/>
            <person name="Sahl J."/>
            <person name="Sjodin A."/>
            <person name="Uneklint I."/>
            <person name="Ballard R."/>
            <person name="Karlsson L."/>
            <person name="Mcdonough R."/>
            <person name="Sundell D."/>
            <person name="Soria K."/>
            <person name="Brindeflk B."/>
            <person name="Vallesi A."/>
            <person name="Ramirez-Paredes J.G."/>
            <person name="Colquhoun D."/>
            <person name="Myrtennas K."/>
            <person name="Birdsell D."/>
            <person name="Johansson A."/>
            <person name="Wagner D."/>
            <person name="Forsman M."/>
        </authorList>
    </citation>
    <scope>NUCLEOTIDE SEQUENCE [LARGE SCALE GENOMIC DNA]</scope>
    <source>
        <strain evidence="3 4">FSC1140</strain>
    </source>
</reference>
<dbReference type="RefSeq" id="WP_159185037.1">
    <property type="nucleotide sequence ID" value="NZ_JACVJL010000165.1"/>
</dbReference>
<feature type="region of interest" description="Disordered" evidence="1">
    <location>
        <begin position="1"/>
        <end position="23"/>
    </location>
</feature>
<proteinExistence type="predicted"/>
<dbReference type="InterPro" id="IPR025296">
    <property type="entry name" value="DUF4158"/>
</dbReference>
<evidence type="ECO:0000256" key="1">
    <source>
        <dbReference type="SAM" id="MobiDB-lite"/>
    </source>
</evidence>
<keyword evidence="4" id="KW-1185">Reference proteome</keyword>
<dbReference type="GeneID" id="93256065"/>
<dbReference type="Pfam" id="PF13700">
    <property type="entry name" value="DUF4158"/>
    <property type="match status" value="1"/>
</dbReference>